<name>A0ABT7VQD5_9GAMM</name>
<evidence type="ECO:0000313" key="2">
    <source>
        <dbReference type="EMBL" id="MDM8561855.1"/>
    </source>
</evidence>
<keyword evidence="3" id="KW-1185">Reference proteome</keyword>
<dbReference type="Pfam" id="PF00404">
    <property type="entry name" value="Dockerin_1"/>
    <property type="match status" value="1"/>
</dbReference>
<feature type="domain" description="Dockerin" evidence="1">
    <location>
        <begin position="192"/>
        <end position="259"/>
    </location>
</feature>
<reference evidence="2" key="1">
    <citation type="submission" date="2023-06" db="EMBL/GenBank/DDBJ databases">
        <title>Uncultivated large filamentous bacteria from sulfidic sediments reveal new species and different genomic features in energy metabolism and defense.</title>
        <authorList>
            <person name="Fonseca A."/>
        </authorList>
    </citation>
    <scope>NUCLEOTIDE SEQUENCE</scope>
    <source>
        <strain evidence="2">HSG4</strain>
    </source>
</reference>
<dbReference type="InterPro" id="IPR002105">
    <property type="entry name" value="Dockerin_1_rpt"/>
</dbReference>
<dbReference type="Gene3D" id="2.60.40.4130">
    <property type="match status" value="1"/>
</dbReference>
<evidence type="ECO:0000259" key="1">
    <source>
        <dbReference type="PROSITE" id="PS51766"/>
    </source>
</evidence>
<dbReference type="InterPro" id="IPR008965">
    <property type="entry name" value="CBM2/CBM3_carb-bd_dom_sf"/>
</dbReference>
<dbReference type="InterPro" id="IPR036439">
    <property type="entry name" value="Dockerin_dom_sf"/>
</dbReference>
<proteinExistence type="predicted"/>
<dbReference type="Gene3D" id="2.60.40.3440">
    <property type="match status" value="1"/>
</dbReference>
<organism evidence="2 3">
    <name type="scientific">Candidatus Marithioploca araucensis</name>
    <dbReference type="NCBI Taxonomy" id="70273"/>
    <lineage>
        <taxon>Bacteria</taxon>
        <taxon>Pseudomonadati</taxon>
        <taxon>Pseudomonadota</taxon>
        <taxon>Gammaproteobacteria</taxon>
        <taxon>Thiotrichales</taxon>
        <taxon>Thiotrichaceae</taxon>
        <taxon>Candidatus Marithioploca</taxon>
    </lineage>
</organism>
<dbReference type="Gene3D" id="2.60.40.680">
    <property type="match status" value="1"/>
</dbReference>
<dbReference type="SUPFAM" id="SSF49384">
    <property type="entry name" value="Carbohydrate-binding domain"/>
    <property type="match status" value="2"/>
</dbReference>
<dbReference type="Proteomes" id="UP001171945">
    <property type="component" value="Unassembled WGS sequence"/>
</dbReference>
<dbReference type="SUPFAM" id="SSF63446">
    <property type="entry name" value="Type I dockerin domain"/>
    <property type="match status" value="1"/>
</dbReference>
<protein>
    <submittedName>
        <fullName evidence="2">Ig-like domain-containing protein</fullName>
    </submittedName>
</protein>
<sequence length="906" mass="97966">MTNSYSVDSEQFRMVFDPQKLEANSITSSGVLDFPLVSEINNTEGYINFAEGSFFNSPPTEDFELVTINFTAKEATDSTVLQFDSAQCQAAFEGKALTQGCEEVTLVIKEPTLACQVALEGRQPAPDGSWITPLRLSGALSQEVVSDESGACEFDRLPDGDHTICIKGPNDLQNKIDISLPLADDNAVIDFGLLLEGDINDDNAIELTDFSLLRSSNGLCQTNANFNNNADLNVDGSVDFNDALLLRSHFLKVGQECSTVKSRRVVSRHLRTTRNGKTTDTVSLLTSPITVGVEPGSIIEFDIIIFTEIGVDGGAAYMDFPTDQIQVISLTAGELFDFVLINEFDNTEGYINFAAGAWENESPTSTITLVTIKAQVLKSGGERSFSFSSEFPRITKVTSKGKTVVEAKPDETGDVEIVFAMIPQFFTQANTAVTINLATDDVITATDGSNGTVKVKRDNSIVYTPNQEFSGTDSFTYTIGERDQTISVTVDPNDMDSVCYAVADNDGRERSADILVTMDKFTSQINLVGETSTRHIEAIAFNLGATTLFAADAGQLGQLDLDTGTFTPTAQPFGQGNGALGMIAFDDVDGLTFDVLNGVLYGTQRLREDQHDVLFKAEPSTGTSIQNAFGEGVDYVVINGPALAELLDIDDIALDNTTGTLYGAANTNGKGGLLVTIDTMTGKATAVGEFAIDNIEGLAFFNNGQLFGSTGTGQGSGKTDNRLYQIDKYTGITASSFSPFSEYKDYESVGCLTDDIIVFIDGERVYVGRLESQFTFVENGPVGISVVNSEVPGLWTAVMVSKDEQGHLRQQNLYPVPVDAEVLRTFFEESVGADSVTLEEDTLTIEWQGQTYQGILSYDRLVTDQSSESGEVQFLSIPDVNGDGLDDYVIIYPNGQRQTLYFLGVQ</sequence>
<comment type="caution">
    <text evidence="2">The sequence shown here is derived from an EMBL/GenBank/DDBJ whole genome shotgun (WGS) entry which is preliminary data.</text>
</comment>
<dbReference type="InterPro" id="IPR016134">
    <property type="entry name" value="Dockerin_dom"/>
</dbReference>
<dbReference type="EMBL" id="JAUCGM010000011">
    <property type="protein sequence ID" value="MDM8561855.1"/>
    <property type="molecule type" value="Genomic_DNA"/>
</dbReference>
<evidence type="ECO:0000313" key="3">
    <source>
        <dbReference type="Proteomes" id="UP001171945"/>
    </source>
</evidence>
<dbReference type="SUPFAM" id="SSF63825">
    <property type="entry name" value="YWTD domain"/>
    <property type="match status" value="1"/>
</dbReference>
<accession>A0ABT7VQD5</accession>
<gene>
    <name evidence="2" type="ORF">QUF54_00700</name>
</gene>
<dbReference type="Pfam" id="PF17963">
    <property type="entry name" value="Big_9"/>
    <property type="match status" value="1"/>
</dbReference>
<dbReference type="PROSITE" id="PS51766">
    <property type="entry name" value="DOCKERIN"/>
    <property type="match status" value="1"/>
</dbReference>